<dbReference type="KEGG" id="bsto:C0V70_09595"/>
<dbReference type="Gene3D" id="3.40.50.620">
    <property type="entry name" value="HUPs"/>
    <property type="match status" value="1"/>
</dbReference>
<keyword evidence="8" id="KW-1185">Reference proteome</keyword>
<evidence type="ECO:0000256" key="5">
    <source>
        <dbReference type="ARBA" id="ARBA00048539"/>
    </source>
</evidence>
<dbReference type="PANTHER" id="PTHR43033:SF1">
    <property type="entry name" value="TRNA(ILE)-LYSIDINE SYNTHASE-RELATED"/>
    <property type="match status" value="1"/>
</dbReference>
<evidence type="ECO:0000256" key="6">
    <source>
        <dbReference type="HAMAP-Rule" id="MF_01161"/>
    </source>
</evidence>
<dbReference type="EMBL" id="CP025704">
    <property type="protein sequence ID" value="AUN98354.1"/>
    <property type="molecule type" value="Genomic_DNA"/>
</dbReference>
<organism evidence="7 8">
    <name type="scientific">Bacteriovorax stolpii</name>
    <name type="common">Bdellovibrio stolpii</name>
    <dbReference type="NCBI Taxonomy" id="960"/>
    <lineage>
        <taxon>Bacteria</taxon>
        <taxon>Pseudomonadati</taxon>
        <taxon>Bdellovibrionota</taxon>
        <taxon>Bacteriovoracia</taxon>
        <taxon>Bacteriovoracales</taxon>
        <taxon>Bacteriovoracaceae</taxon>
        <taxon>Bacteriovorax</taxon>
    </lineage>
</organism>
<comment type="subcellular location">
    <subcellularLocation>
        <location evidence="6">Cytoplasm</location>
    </subcellularLocation>
</comment>
<dbReference type="InterPro" id="IPR012094">
    <property type="entry name" value="tRNA_Ile_lys_synt"/>
</dbReference>
<evidence type="ECO:0000256" key="4">
    <source>
        <dbReference type="ARBA" id="ARBA00022840"/>
    </source>
</evidence>
<dbReference type="HAMAP" id="MF_01161">
    <property type="entry name" value="tRNA_Ile_lys_synt"/>
    <property type="match status" value="1"/>
</dbReference>
<comment type="similarity">
    <text evidence="6">Belongs to the tRNA(Ile)-lysidine synthase family.</text>
</comment>
<name>A0A2K9NUC8_BACTC</name>
<comment type="function">
    <text evidence="6">Ligates lysine onto the cytidine present at position 34 of the AUA codon-specific tRNA(Ile) that contains the anticodon CAU, in an ATP-dependent manner. Cytidine is converted to lysidine, thus changing the amino acid specificity of the tRNA from methionine to isoleucine.</text>
</comment>
<reference evidence="7 8" key="1">
    <citation type="submission" date="2018-01" db="EMBL/GenBank/DDBJ databases">
        <title>Complete genome sequence of Bacteriovorax stolpii DSM12778.</title>
        <authorList>
            <person name="Tang B."/>
            <person name="Chang J."/>
        </authorList>
    </citation>
    <scope>NUCLEOTIDE SEQUENCE [LARGE SCALE GENOMIC DNA]</scope>
    <source>
        <strain evidence="7 8">DSM 12778</strain>
    </source>
</reference>
<dbReference type="GO" id="GO:0005737">
    <property type="term" value="C:cytoplasm"/>
    <property type="evidence" value="ECO:0007669"/>
    <property type="project" value="UniProtKB-SubCell"/>
</dbReference>
<dbReference type="GO" id="GO:0006400">
    <property type="term" value="P:tRNA modification"/>
    <property type="evidence" value="ECO:0007669"/>
    <property type="project" value="UniProtKB-UniRule"/>
</dbReference>
<dbReference type="PANTHER" id="PTHR43033">
    <property type="entry name" value="TRNA(ILE)-LYSIDINE SYNTHASE-RELATED"/>
    <property type="match status" value="1"/>
</dbReference>
<dbReference type="Pfam" id="PF01171">
    <property type="entry name" value="ATP_bind_3"/>
    <property type="match status" value="1"/>
</dbReference>
<dbReference type="EC" id="6.3.4.19" evidence="6"/>
<sequence length="426" mass="49224">MSELRHKKHHLFCLNFKEHVRGFIREHELIHPDKKIVISISGGVDSVALADVLGSFNQDFELIHFNHGTRPLENKKEEELVTKLADQLEVKVNIFHFNLSLDEKNFEEKARAERKKIYSDFIKRGYWVYTAHHIDDSFEWTLMQSFKQSQVKSTLGIPLFNRGIVRPFMCVSKKQILRYARAKKLSWLEDMSNHSDKFERNALRLSVTHQIHAKYPQALKHYVSRHNQLAMMNNLHHKCRQCDLSVIQEASGGALFVSEDLSLYKNEIKDAIHRFSKSARGEIDQEVNKLLSAHVEIMKNPAAFPFKGPLNLSGGVSAYLMRTHLLILGEKHRDFYQDFDLKLRDYISKKAQIPELSASLSFPLLAIDPRKKLKKSSKFMHPLLPVTCEWLKNHGISYTFTPLLSARDRQMLAKAALILDSSVLGL</sequence>
<protein>
    <recommendedName>
        <fullName evidence="6">tRNA(Ile)-lysidine synthase</fullName>
        <ecNumber evidence="6">6.3.4.19</ecNumber>
    </recommendedName>
    <alternativeName>
        <fullName evidence="6">tRNA(Ile)-2-lysyl-cytidine synthase</fullName>
    </alternativeName>
    <alternativeName>
        <fullName evidence="6">tRNA(Ile)-lysidine synthetase</fullName>
    </alternativeName>
</protein>
<evidence type="ECO:0000256" key="1">
    <source>
        <dbReference type="ARBA" id="ARBA00022598"/>
    </source>
</evidence>
<dbReference type="InterPro" id="IPR014729">
    <property type="entry name" value="Rossmann-like_a/b/a_fold"/>
</dbReference>
<dbReference type="SUPFAM" id="SSF52402">
    <property type="entry name" value="Adenine nucleotide alpha hydrolases-like"/>
    <property type="match status" value="1"/>
</dbReference>
<dbReference type="InterPro" id="IPR011063">
    <property type="entry name" value="TilS/TtcA_N"/>
</dbReference>
<evidence type="ECO:0000256" key="3">
    <source>
        <dbReference type="ARBA" id="ARBA00022741"/>
    </source>
</evidence>
<keyword evidence="2 6" id="KW-0819">tRNA processing</keyword>
<evidence type="ECO:0000256" key="2">
    <source>
        <dbReference type="ARBA" id="ARBA00022694"/>
    </source>
</evidence>
<keyword evidence="3 6" id="KW-0547">Nucleotide-binding</keyword>
<proteinExistence type="inferred from homology"/>
<comment type="catalytic activity">
    <reaction evidence="5 6">
        <text>cytidine(34) in tRNA(Ile2) + L-lysine + ATP = lysidine(34) in tRNA(Ile2) + AMP + diphosphate + H(+)</text>
        <dbReference type="Rhea" id="RHEA:43744"/>
        <dbReference type="Rhea" id="RHEA-COMP:10625"/>
        <dbReference type="Rhea" id="RHEA-COMP:10670"/>
        <dbReference type="ChEBI" id="CHEBI:15378"/>
        <dbReference type="ChEBI" id="CHEBI:30616"/>
        <dbReference type="ChEBI" id="CHEBI:32551"/>
        <dbReference type="ChEBI" id="CHEBI:33019"/>
        <dbReference type="ChEBI" id="CHEBI:82748"/>
        <dbReference type="ChEBI" id="CHEBI:83665"/>
        <dbReference type="ChEBI" id="CHEBI:456215"/>
        <dbReference type="EC" id="6.3.4.19"/>
    </reaction>
</comment>
<dbReference type="Proteomes" id="UP000235584">
    <property type="component" value="Chromosome"/>
</dbReference>
<keyword evidence="1 6" id="KW-0436">Ligase</keyword>
<evidence type="ECO:0000313" key="7">
    <source>
        <dbReference type="EMBL" id="AUN98354.1"/>
    </source>
</evidence>
<comment type="domain">
    <text evidence="6">The N-terminal region contains the highly conserved SGGXDS motif, predicted to be a P-loop motif involved in ATP binding.</text>
</comment>
<accession>A0A2K9NUC8</accession>
<dbReference type="CDD" id="cd01992">
    <property type="entry name" value="TilS_N"/>
    <property type="match status" value="1"/>
</dbReference>
<dbReference type="GO" id="GO:0005524">
    <property type="term" value="F:ATP binding"/>
    <property type="evidence" value="ECO:0007669"/>
    <property type="project" value="UniProtKB-UniRule"/>
</dbReference>
<feature type="binding site" evidence="6">
    <location>
        <begin position="41"/>
        <end position="46"/>
    </location>
    <ligand>
        <name>ATP</name>
        <dbReference type="ChEBI" id="CHEBI:30616"/>
    </ligand>
</feature>
<keyword evidence="4 6" id="KW-0067">ATP-binding</keyword>
<keyword evidence="6" id="KW-0963">Cytoplasm</keyword>
<dbReference type="RefSeq" id="WP_102243645.1">
    <property type="nucleotide sequence ID" value="NZ_CP025704.1"/>
</dbReference>
<dbReference type="InterPro" id="IPR012795">
    <property type="entry name" value="tRNA_Ile_lys_synt_N"/>
</dbReference>
<evidence type="ECO:0000313" key="8">
    <source>
        <dbReference type="Proteomes" id="UP000235584"/>
    </source>
</evidence>
<dbReference type="AlphaFoldDB" id="A0A2K9NUC8"/>
<dbReference type="NCBIfam" id="TIGR02432">
    <property type="entry name" value="lysidine_TilS_N"/>
    <property type="match status" value="1"/>
</dbReference>
<dbReference type="GO" id="GO:0032267">
    <property type="term" value="F:tRNA(Ile)-lysidine synthase activity"/>
    <property type="evidence" value="ECO:0007669"/>
    <property type="project" value="UniProtKB-EC"/>
</dbReference>
<gene>
    <name evidence="6 7" type="primary">tilS</name>
    <name evidence="7" type="ORF">C0V70_09595</name>
</gene>